<dbReference type="InterPro" id="IPR032724">
    <property type="entry name" value="SCP1.201-like"/>
</dbReference>
<dbReference type="Proteomes" id="UP000218505">
    <property type="component" value="Chromosome"/>
</dbReference>
<dbReference type="AlphaFoldDB" id="A0A290Z787"/>
<dbReference type="Pfam" id="PF14428">
    <property type="entry name" value="DddA-like"/>
    <property type="match status" value="1"/>
</dbReference>
<dbReference type="EMBL" id="CP023445">
    <property type="protein sequence ID" value="ATE54842.1"/>
    <property type="molecule type" value="Genomic_DNA"/>
</dbReference>
<keyword evidence="2" id="KW-1185">Reference proteome</keyword>
<name>A0A290Z787_9PSEU</name>
<proteinExistence type="predicted"/>
<protein>
    <submittedName>
        <fullName evidence="1">Uncharacterized protein</fullName>
    </submittedName>
</protein>
<accession>A0A290Z787</accession>
<gene>
    <name evidence="1" type="ORF">CNX65_17430</name>
</gene>
<evidence type="ECO:0000313" key="1">
    <source>
        <dbReference type="EMBL" id="ATE54842.1"/>
    </source>
</evidence>
<dbReference type="KEGG" id="apre:CNX65_17430"/>
<organism evidence="1 2">
    <name type="scientific">Actinosynnema pretiosum</name>
    <dbReference type="NCBI Taxonomy" id="42197"/>
    <lineage>
        <taxon>Bacteria</taxon>
        <taxon>Bacillati</taxon>
        <taxon>Actinomycetota</taxon>
        <taxon>Actinomycetes</taxon>
        <taxon>Pseudonocardiales</taxon>
        <taxon>Pseudonocardiaceae</taxon>
        <taxon>Actinosynnema</taxon>
    </lineage>
</organism>
<dbReference type="RefSeq" id="WP_096494383.1">
    <property type="nucleotide sequence ID" value="NZ_CP023445.1"/>
</dbReference>
<reference evidence="1" key="1">
    <citation type="submission" date="2017-09" db="EMBL/GenBank/DDBJ databases">
        <title>Complete Genome Sequence of ansamitocin-producing Bacterium Actinosynnema pretiosum X47.</title>
        <authorList>
            <person name="Cao G."/>
            <person name="Zong G."/>
            <person name="Zhong C."/>
            <person name="Fu J."/>
        </authorList>
    </citation>
    <scope>NUCLEOTIDE SEQUENCE [LARGE SCALE GENOMIC DNA]</scope>
    <source>
        <strain evidence="1">X47</strain>
    </source>
</reference>
<evidence type="ECO:0000313" key="2">
    <source>
        <dbReference type="Proteomes" id="UP000218505"/>
    </source>
</evidence>
<sequence>MSLREVAAALERVVGLAGSVDAELAVAGECAEAMRALVEHAAAGSAGDEVALLRAEHAVFAAELERLRGVLECGRGLVEGYRTRLLADLSPAVPAPAARPVERPQACGAVAAATGDRYPAGSEWAMPLVTRPYSAARSGVPLEGHVRALAPESHVSHTFTPGAGRWSEEAWQRIDEAGLPQWALDVAHHVEPQAISWMREARVRHAMVVLNRPACGIEHGLGCHQALPLLLPRGYRLTVASTLGDRPHLAHYDGRATT</sequence>